<feature type="region of interest" description="Disordered" evidence="1">
    <location>
        <begin position="370"/>
        <end position="439"/>
    </location>
</feature>
<evidence type="ECO:0000256" key="1">
    <source>
        <dbReference type="SAM" id="MobiDB-lite"/>
    </source>
</evidence>
<gene>
    <name evidence="2" type="ORF">PLEPLA_LOCUS34200</name>
</gene>
<feature type="compositionally biased region" description="Low complexity" evidence="1">
    <location>
        <begin position="193"/>
        <end position="210"/>
    </location>
</feature>
<evidence type="ECO:0000313" key="3">
    <source>
        <dbReference type="Proteomes" id="UP001153269"/>
    </source>
</evidence>
<dbReference type="Proteomes" id="UP001153269">
    <property type="component" value="Unassembled WGS sequence"/>
</dbReference>
<feature type="region of interest" description="Disordered" evidence="1">
    <location>
        <begin position="150"/>
        <end position="226"/>
    </location>
</feature>
<protein>
    <submittedName>
        <fullName evidence="2">Uncharacterized protein</fullName>
    </submittedName>
</protein>
<name>A0A9N7VDM5_PLEPL</name>
<keyword evidence="3" id="KW-1185">Reference proteome</keyword>
<comment type="caution">
    <text evidence="2">The sequence shown here is derived from an EMBL/GenBank/DDBJ whole genome shotgun (WGS) entry which is preliminary data.</text>
</comment>
<sequence>MDPAEVNLFFEKVYYFEFLLYELEDGAPDPAETLREILAVEAWLKDRPWVSHTVPYLPEVQERWRKLSSHAVPSANPFMGTRLARGGPRSLQRRSGVGGRGRSSAPASLRPARRHHPPAVVLYAGSGGVFWGPRNLKGFPLADCRPWREGIPSRSQSLQQHAHRDQPPPVPTGSQSSAPAPAPVAAPRRRPPADVSHSSTSVVLTAASAPAPAPVPAPHRRSPADVSHSSTSVVLTAASVPAPAPVPAPRRRLSADVSCLSASEILAVPAPHPAPVPAVSAPAPAPVAAPRRRLSADVPCVSASEILTPALAPIPAPRRRFQPDVSCVSASEVLAAPAPVPAPFPIPRRRVPADATLVPASEVLAVPAPVPAPRPGLRSELLPSAPDRSSSCPPEEQEELPCLAPDRPPGSVIPTTISRHDIESTTLDPPPRPLTRDPQIAIHDDVATAVAQDLWAIRHRDYGEGV</sequence>
<reference evidence="2" key="1">
    <citation type="submission" date="2020-03" db="EMBL/GenBank/DDBJ databases">
        <authorList>
            <person name="Weist P."/>
        </authorList>
    </citation>
    <scope>NUCLEOTIDE SEQUENCE</scope>
</reference>
<accession>A0A9N7VDM5</accession>
<dbReference type="AlphaFoldDB" id="A0A9N7VDM5"/>
<dbReference type="EMBL" id="CADEAL010003916">
    <property type="protein sequence ID" value="CAB1446474.1"/>
    <property type="molecule type" value="Genomic_DNA"/>
</dbReference>
<proteinExistence type="predicted"/>
<evidence type="ECO:0000313" key="2">
    <source>
        <dbReference type="EMBL" id="CAB1446474.1"/>
    </source>
</evidence>
<organism evidence="2 3">
    <name type="scientific">Pleuronectes platessa</name>
    <name type="common">European plaice</name>
    <dbReference type="NCBI Taxonomy" id="8262"/>
    <lineage>
        <taxon>Eukaryota</taxon>
        <taxon>Metazoa</taxon>
        <taxon>Chordata</taxon>
        <taxon>Craniata</taxon>
        <taxon>Vertebrata</taxon>
        <taxon>Euteleostomi</taxon>
        <taxon>Actinopterygii</taxon>
        <taxon>Neopterygii</taxon>
        <taxon>Teleostei</taxon>
        <taxon>Neoteleostei</taxon>
        <taxon>Acanthomorphata</taxon>
        <taxon>Carangaria</taxon>
        <taxon>Pleuronectiformes</taxon>
        <taxon>Pleuronectoidei</taxon>
        <taxon>Pleuronectidae</taxon>
        <taxon>Pleuronectes</taxon>
    </lineage>
</organism>
<feature type="region of interest" description="Disordered" evidence="1">
    <location>
        <begin position="77"/>
        <end position="113"/>
    </location>
</feature>